<evidence type="ECO:0000313" key="8">
    <source>
        <dbReference type="Proteomes" id="UP000465220"/>
    </source>
</evidence>
<protein>
    <submittedName>
        <fullName evidence="7">3-oxoacyl-[acyl-carrier-protein] reductase FabG</fullName>
    </submittedName>
</protein>
<dbReference type="Gene3D" id="3.40.50.720">
    <property type="entry name" value="NAD(P)-binding Rossmann-like Domain"/>
    <property type="match status" value="1"/>
</dbReference>
<dbReference type="Proteomes" id="UP000465220">
    <property type="component" value="Unassembled WGS sequence"/>
</dbReference>
<comment type="caution">
    <text evidence="7">The sequence shown here is derived from an EMBL/GenBank/DDBJ whole genome shotgun (WGS) entry which is preliminary data.</text>
</comment>
<evidence type="ECO:0000256" key="5">
    <source>
        <dbReference type="SAM" id="MobiDB-lite"/>
    </source>
</evidence>
<keyword evidence="3" id="KW-0560">Oxidoreductase</keyword>
<evidence type="ECO:0000256" key="3">
    <source>
        <dbReference type="ARBA" id="ARBA00023002"/>
    </source>
</evidence>
<dbReference type="PANTHER" id="PTHR42760:SF133">
    <property type="entry name" value="3-OXOACYL-[ACYL-CARRIER-PROTEIN] REDUCTASE"/>
    <property type="match status" value="1"/>
</dbReference>
<comment type="similarity">
    <text evidence="1 4">Belongs to the short-chain dehydrogenases/reductases (SDR) family.</text>
</comment>
<evidence type="ECO:0000256" key="4">
    <source>
        <dbReference type="RuleBase" id="RU000363"/>
    </source>
</evidence>
<evidence type="ECO:0000256" key="1">
    <source>
        <dbReference type="ARBA" id="ARBA00006484"/>
    </source>
</evidence>
<dbReference type="InterPro" id="IPR057326">
    <property type="entry name" value="KR_dom"/>
</dbReference>
<dbReference type="Pfam" id="PF13561">
    <property type="entry name" value="adh_short_C2"/>
    <property type="match status" value="1"/>
</dbReference>
<dbReference type="Pfam" id="PF00106">
    <property type="entry name" value="adh_short"/>
    <property type="match status" value="1"/>
</dbReference>
<evidence type="ECO:0000313" key="7">
    <source>
        <dbReference type="EMBL" id="GFF90280.1"/>
    </source>
</evidence>
<dbReference type="PRINTS" id="PR00081">
    <property type="entry name" value="GDHRDH"/>
</dbReference>
<dbReference type="PRINTS" id="PR00080">
    <property type="entry name" value="SDRFAMILY"/>
</dbReference>
<evidence type="ECO:0000259" key="6">
    <source>
        <dbReference type="SMART" id="SM00822"/>
    </source>
</evidence>
<sequence>MYHAHILRSRFRGATASTSWSTLGPQAQPAHQPKTNFHAHFRKMAPLLSRHLSGWSWSTTRSGSGPPLRSSDRLAGRTCMITGGTSGIGFAIAERYLQEGAKRVILVGRSHERLVKAASRLEASTSGNAFAAVQSSSDSIVREVATKAPETDQQPQNKDTQAKPHGTPIESSSRISLLVGDISEAGTWLRQLEKALQPVDILVNAAGISISNILAKLEPDDISRVLRTNLEGAMLVSRALVRASIRSQMKTRNTSSTPEIPVPSKCIINISSLLAVKGGTGAVPYAASKAGILGLTRSLAVEAAQSLRGVVIRCNAIVPGYIETPMIADFSEGEISKLRESIPVRRFGTPHEIADAAVFLAQNEYANNCVLNLDGGLSAV</sequence>
<dbReference type="InterPro" id="IPR002347">
    <property type="entry name" value="SDR_fam"/>
</dbReference>
<keyword evidence="2" id="KW-0521">NADP</keyword>
<accession>A0ABQ1AY93</accession>
<dbReference type="InterPro" id="IPR036291">
    <property type="entry name" value="NAD(P)-bd_dom_sf"/>
</dbReference>
<reference evidence="7 8" key="1">
    <citation type="submission" date="2020-01" db="EMBL/GenBank/DDBJ databases">
        <title>Draft genome sequence of Aspergillus lentulus IFM 60648.</title>
        <authorList>
            <person name="Takahashi H."/>
            <person name="Yaguchi T."/>
        </authorList>
    </citation>
    <scope>NUCLEOTIDE SEQUENCE [LARGE SCALE GENOMIC DNA]</scope>
    <source>
        <strain evidence="7 8">IFM 60648</strain>
    </source>
</reference>
<name>A0ABQ1AY93_ASPLE</name>
<gene>
    <name evidence="7" type="ORF">IFM60648_09012</name>
</gene>
<feature type="region of interest" description="Disordered" evidence="5">
    <location>
        <begin position="141"/>
        <end position="170"/>
    </location>
</feature>
<organism evidence="7 8">
    <name type="scientific">Aspergillus lentulus</name>
    <dbReference type="NCBI Taxonomy" id="293939"/>
    <lineage>
        <taxon>Eukaryota</taxon>
        <taxon>Fungi</taxon>
        <taxon>Dikarya</taxon>
        <taxon>Ascomycota</taxon>
        <taxon>Pezizomycotina</taxon>
        <taxon>Eurotiomycetes</taxon>
        <taxon>Eurotiomycetidae</taxon>
        <taxon>Eurotiales</taxon>
        <taxon>Aspergillaceae</taxon>
        <taxon>Aspergillus</taxon>
        <taxon>Aspergillus subgen. Fumigati</taxon>
    </lineage>
</organism>
<dbReference type="EMBL" id="BLKI01000075">
    <property type="protein sequence ID" value="GFF90280.1"/>
    <property type="molecule type" value="Genomic_DNA"/>
</dbReference>
<feature type="domain" description="Ketoreductase" evidence="6">
    <location>
        <begin position="77"/>
        <end position="314"/>
    </location>
</feature>
<dbReference type="SMART" id="SM00822">
    <property type="entry name" value="PKS_KR"/>
    <property type="match status" value="1"/>
</dbReference>
<dbReference type="SUPFAM" id="SSF51735">
    <property type="entry name" value="NAD(P)-binding Rossmann-fold domains"/>
    <property type="match status" value="1"/>
</dbReference>
<dbReference type="InterPro" id="IPR020904">
    <property type="entry name" value="Sc_DH/Rdtase_CS"/>
</dbReference>
<evidence type="ECO:0000256" key="2">
    <source>
        <dbReference type="ARBA" id="ARBA00022857"/>
    </source>
</evidence>
<dbReference type="PROSITE" id="PS00061">
    <property type="entry name" value="ADH_SHORT"/>
    <property type="match status" value="1"/>
</dbReference>
<keyword evidence="8" id="KW-1185">Reference proteome</keyword>
<proteinExistence type="inferred from homology"/>
<dbReference type="PANTHER" id="PTHR42760">
    <property type="entry name" value="SHORT-CHAIN DEHYDROGENASES/REDUCTASES FAMILY MEMBER"/>
    <property type="match status" value="1"/>
</dbReference>